<keyword evidence="3" id="KW-0808">Transferase</keyword>
<proteinExistence type="inferred from homology"/>
<dbReference type="FunFam" id="3.30.70.270:FF:000026">
    <property type="entry name" value="Transposon Ty3-G Gag-Pol polyprotein"/>
    <property type="match status" value="1"/>
</dbReference>
<dbReference type="GO" id="GO:0003964">
    <property type="term" value="F:RNA-directed DNA polymerase activity"/>
    <property type="evidence" value="ECO:0007669"/>
    <property type="project" value="UniProtKB-KW"/>
</dbReference>
<dbReference type="GO" id="GO:0004523">
    <property type="term" value="F:RNA-DNA hybrid ribonuclease activity"/>
    <property type="evidence" value="ECO:0007669"/>
    <property type="project" value="UniProtKB-EC"/>
</dbReference>
<protein>
    <recommendedName>
        <fullName evidence="2">ribonuclease H</fullName>
        <ecNumber evidence="2">3.1.26.4</ecNumber>
    </recommendedName>
</protein>
<dbReference type="GeneTree" id="ENSGT01140000282569"/>
<evidence type="ECO:0000256" key="3">
    <source>
        <dbReference type="ARBA" id="ARBA00022679"/>
    </source>
</evidence>
<dbReference type="Pfam" id="PF00078">
    <property type="entry name" value="RVT_1"/>
    <property type="match status" value="1"/>
</dbReference>
<evidence type="ECO:0000256" key="4">
    <source>
        <dbReference type="ARBA" id="ARBA00022695"/>
    </source>
</evidence>
<dbReference type="InterPro" id="IPR050951">
    <property type="entry name" value="Retrovirus_Pol_polyprotein"/>
</dbReference>
<evidence type="ECO:0000256" key="2">
    <source>
        <dbReference type="ARBA" id="ARBA00012180"/>
    </source>
</evidence>
<evidence type="ECO:0000256" key="8">
    <source>
        <dbReference type="ARBA" id="ARBA00022918"/>
    </source>
</evidence>
<dbReference type="OMA" id="WCWHETH"/>
<keyword evidence="11" id="KW-1185">Reference proteome</keyword>
<evidence type="ECO:0000259" key="9">
    <source>
        <dbReference type="PROSITE" id="PS50878"/>
    </source>
</evidence>
<dbReference type="AlphaFoldDB" id="A0A9J7YSY2"/>
<evidence type="ECO:0000256" key="5">
    <source>
        <dbReference type="ARBA" id="ARBA00022722"/>
    </source>
</evidence>
<dbReference type="InterPro" id="IPR041373">
    <property type="entry name" value="RT_RNaseH"/>
</dbReference>
<dbReference type="Pfam" id="PF17917">
    <property type="entry name" value="RT_RNaseH"/>
    <property type="match status" value="1"/>
</dbReference>
<sequence>MPGAKVFTILDAKCGFWQIPLDEASSKLTTFMSPFGRYRFLRMPYGISTGIEVFQRSMEQLFAGEPCEIVVDDILIWGQTQEEHNDRLQQVLNKIRAINIKLNLDKCKFRVNSVQYVGHLLTADGVKPDNKKTKAACDMPTPQEKQALQQLLGMTNYLSKFIPQYSDITGPLRQLLHQDSEWCWHETHDKAFARLKQALTNAPVLQYFDTPNMALVQYAYSEGRPVAFASRALMPTESLYAQIEKEMLALVFATKKIHDFIYGHPVTVETDHQPLITILKKPLHTASPRLQGVMMKLHRYHLDVIFKEMAGQPPQKKFHIPCVPSFQ</sequence>
<organism evidence="10 11">
    <name type="scientific">Cyprinus carpio carpio</name>
    <dbReference type="NCBI Taxonomy" id="630221"/>
    <lineage>
        <taxon>Eukaryota</taxon>
        <taxon>Metazoa</taxon>
        <taxon>Chordata</taxon>
        <taxon>Craniata</taxon>
        <taxon>Vertebrata</taxon>
        <taxon>Euteleostomi</taxon>
        <taxon>Actinopterygii</taxon>
        <taxon>Neopterygii</taxon>
        <taxon>Teleostei</taxon>
        <taxon>Ostariophysi</taxon>
        <taxon>Cypriniformes</taxon>
        <taxon>Cyprinidae</taxon>
        <taxon>Cyprininae</taxon>
        <taxon>Cyprinus</taxon>
    </lineage>
</organism>
<dbReference type="SUPFAM" id="SSF56672">
    <property type="entry name" value="DNA/RNA polymerases"/>
    <property type="match status" value="1"/>
</dbReference>
<dbReference type="PROSITE" id="PS50878">
    <property type="entry name" value="RT_POL"/>
    <property type="match status" value="1"/>
</dbReference>
<name>A0A9J7YSY2_CYPCA</name>
<accession>A0A9J7YSY2</accession>
<keyword evidence="5" id="KW-0540">Nuclease</keyword>
<evidence type="ECO:0000256" key="6">
    <source>
        <dbReference type="ARBA" id="ARBA00022759"/>
    </source>
</evidence>
<evidence type="ECO:0000256" key="1">
    <source>
        <dbReference type="ARBA" id="ARBA00010879"/>
    </source>
</evidence>
<feature type="domain" description="Reverse transcriptase" evidence="9">
    <location>
        <begin position="1"/>
        <end position="121"/>
    </location>
</feature>
<dbReference type="FunFam" id="3.30.70.270:FF:000003">
    <property type="entry name" value="Transposon Ty3-G Gag-Pol polyprotein"/>
    <property type="match status" value="1"/>
</dbReference>
<dbReference type="Gene3D" id="3.30.70.270">
    <property type="match status" value="2"/>
</dbReference>
<reference evidence="10" key="2">
    <citation type="submission" date="2025-09" db="UniProtKB">
        <authorList>
            <consortium name="Ensembl"/>
        </authorList>
    </citation>
    <scope>IDENTIFICATION</scope>
</reference>
<keyword evidence="6" id="KW-0255">Endonuclease</keyword>
<dbReference type="Proteomes" id="UP001108240">
    <property type="component" value="Unplaced"/>
</dbReference>
<dbReference type="PANTHER" id="PTHR37984:SF8">
    <property type="entry name" value="CCHC-TYPE DOMAIN-CONTAINING PROTEIN"/>
    <property type="match status" value="1"/>
</dbReference>
<evidence type="ECO:0000256" key="7">
    <source>
        <dbReference type="ARBA" id="ARBA00022801"/>
    </source>
</evidence>
<evidence type="ECO:0000313" key="10">
    <source>
        <dbReference type="Ensembl" id="ENSCCRP00000123614.1"/>
    </source>
</evidence>
<keyword evidence="7" id="KW-0378">Hydrolase</keyword>
<dbReference type="Ensembl" id="ENSCCRT00000174893.1">
    <property type="protein sequence ID" value="ENSCCRP00000123614.1"/>
    <property type="gene ID" value="ENSCCRG00000075769.1"/>
</dbReference>
<dbReference type="InterPro" id="IPR000477">
    <property type="entry name" value="RT_dom"/>
</dbReference>
<dbReference type="InterPro" id="IPR043502">
    <property type="entry name" value="DNA/RNA_pol_sf"/>
</dbReference>
<dbReference type="EC" id="3.1.26.4" evidence="2"/>
<dbReference type="PANTHER" id="PTHR37984">
    <property type="entry name" value="PROTEIN CBG26694"/>
    <property type="match status" value="1"/>
</dbReference>
<keyword evidence="4" id="KW-0548">Nucleotidyltransferase</keyword>
<dbReference type="Gene3D" id="3.10.10.10">
    <property type="entry name" value="HIV Type 1 Reverse Transcriptase, subunit A, domain 1"/>
    <property type="match status" value="1"/>
</dbReference>
<reference evidence="10" key="1">
    <citation type="submission" date="2025-08" db="UniProtKB">
        <authorList>
            <consortium name="Ensembl"/>
        </authorList>
    </citation>
    <scope>IDENTIFICATION</scope>
</reference>
<evidence type="ECO:0000313" key="11">
    <source>
        <dbReference type="Proteomes" id="UP001108240"/>
    </source>
</evidence>
<keyword evidence="8" id="KW-0695">RNA-directed DNA polymerase</keyword>
<dbReference type="InterPro" id="IPR043128">
    <property type="entry name" value="Rev_trsase/Diguanyl_cyclase"/>
</dbReference>
<dbReference type="CDD" id="cd01647">
    <property type="entry name" value="RT_LTR"/>
    <property type="match status" value="1"/>
</dbReference>
<comment type="similarity">
    <text evidence="1">Belongs to the beta type-B retroviral polymerase family. HERV class-II K(HML-2) pol subfamily.</text>
</comment>